<accession>A0A543CJ22</accession>
<evidence type="ECO:0000259" key="3">
    <source>
        <dbReference type="Pfam" id="PF00656"/>
    </source>
</evidence>
<keyword evidence="2" id="KW-0812">Transmembrane</keyword>
<dbReference type="AlphaFoldDB" id="A0A543CJ22"/>
<proteinExistence type="predicted"/>
<dbReference type="EMBL" id="VFOZ01000001">
    <property type="protein sequence ID" value="TQL97104.1"/>
    <property type="molecule type" value="Genomic_DNA"/>
</dbReference>
<dbReference type="GO" id="GO:0006508">
    <property type="term" value="P:proteolysis"/>
    <property type="evidence" value="ECO:0007669"/>
    <property type="project" value="InterPro"/>
</dbReference>
<dbReference type="InterPro" id="IPR029030">
    <property type="entry name" value="Caspase-like_dom_sf"/>
</dbReference>
<dbReference type="Pfam" id="PF00656">
    <property type="entry name" value="Peptidase_C14"/>
    <property type="match status" value="1"/>
</dbReference>
<dbReference type="RefSeq" id="WP_141955879.1">
    <property type="nucleotide sequence ID" value="NZ_VFOZ01000001.1"/>
</dbReference>
<protein>
    <submittedName>
        <fullName evidence="4">Caspase domain-containing protein</fullName>
    </submittedName>
</protein>
<evidence type="ECO:0000256" key="2">
    <source>
        <dbReference type="SAM" id="Phobius"/>
    </source>
</evidence>
<feature type="transmembrane region" description="Helical" evidence="2">
    <location>
        <begin position="354"/>
        <end position="376"/>
    </location>
</feature>
<evidence type="ECO:0000313" key="5">
    <source>
        <dbReference type="Proteomes" id="UP000316096"/>
    </source>
</evidence>
<dbReference type="SUPFAM" id="SSF52129">
    <property type="entry name" value="Caspase-like"/>
    <property type="match status" value="1"/>
</dbReference>
<feature type="domain" description="Peptidase C14 caspase" evidence="3">
    <location>
        <begin position="9"/>
        <end position="222"/>
    </location>
</feature>
<dbReference type="Proteomes" id="UP000316096">
    <property type="component" value="Unassembled WGS sequence"/>
</dbReference>
<dbReference type="OrthoDB" id="4464809at2"/>
<dbReference type="InterPro" id="IPR011600">
    <property type="entry name" value="Pept_C14_caspase"/>
</dbReference>
<feature type="compositionally biased region" description="Pro residues" evidence="1">
    <location>
        <begin position="261"/>
        <end position="274"/>
    </location>
</feature>
<keyword evidence="2" id="KW-1133">Transmembrane helix</keyword>
<feature type="transmembrane region" description="Helical" evidence="2">
    <location>
        <begin position="388"/>
        <end position="413"/>
    </location>
</feature>
<feature type="region of interest" description="Disordered" evidence="1">
    <location>
        <begin position="256"/>
        <end position="278"/>
    </location>
</feature>
<evidence type="ECO:0000313" key="4">
    <source>
        <dbReference type="EMBL" id="TQL97104.1"/>
    </source>
</evidence>
<reference evidence="4 5" key="1">
    <citation type="submission" date="2019-06" db="EMBL/GenBank/DDBJ databases">
        <title>Sequencing the genomes of 1000 actinobacteria strains.</title>
        <authorList>
            <person name="Klenk H.-P."/>
        </authorList>
    </citation>
    <scope>NUCLEOTIDE SEQUENCE [LARGE SCALE GENOMIC DNA]</scope>
    <source>
        <strain evidence="4 5">DSM 102200</strain>
    </source>
</reference>
<name>A0A543CJ22_9ACTN</name>
<feature type="region of interest" description="Disordered" evidence="1">
    <location>
        <begin position="317"/>
        <end position="345"/>
    </location>
</feature>
<sequence length="420" mass="46329">MSTIDFSRSRAILVGTAHYDRGLTEMPAALNSLNAMWNRLTGPLCGWPPSRITVFKNKTTRDGLTAEIAELIHDTKDVLLFYYVGHGQLLDGEHLGLALVDTLPTPYMRSSTSLRLDDVRTQLKHRCTARVKLVILDCCYSGLATRNTQGTGLADQVQIASKVEGAYTLTASRASQQAIYEDGPAGLTYFTKVFTDVVRDGIPGKGAELTLKDIHKEVSTRFLRLDFPDHQIRPEPSVLVVDTAEEFAFARNAAALTTDPPTEPDTPPEPLQPPPDDEPILKVDELARLSQSARPKDRTRAYRALINEVATGKVSPETFAGINTPTTTERRPRRQAGKARDGDFAPSERRRWPLVLRAVIEIAAGVVLAIMTWLSFTDPYRNAEPSAFEIAVGMAFGSMFAVVAIIMAIDAVVRLRKTRR</sequence>
<dbReference type="Gene3D" id="3.40.50.1460">
    <property type="match status" value="1"/>
</dbReference>
<organism evidence="4 5">
    <name type="scientific">Actinoallomurus bryophytorum</name>
    <dbReference type="NCBI Taxonomy" id="1490222"/>
    <lineage>
        <taxon>Bacteria</taxon>
        <taxon>Bacillati</taxon>
        <taxon>Actinomycetota</taxon>
        <taxon>Actinomycetes</taxon>
        <taxon>Streptosporangiales</taxon>
        <taxon>Thermomonosporaceae</taxon>
        <taxon>Actinoallomurus</taxon>
    </lineage>
</organism>
<keyword evidence="5" id="KW-1185">Reference proteome</keyword>
<gene>
    <name evidence="4" type="ORF">FB559_2679</name>
</gene>
<dbReference type="NCBIfam" id="NF047832">
    <property type="entry name" value="caspase_w_EACC1"/>
    <property type="match status" value="1"/>
</dbReference>
<keyword evidence="2" id="KW-0472">Membrane</keyword>
<evidence type="ECO:0000256" key="1">
    <source>
        <dbReference type="SAM" id="MobiDB-lite"/>
    </source>
</evidence>
<dbReference type="GO" id="GO:0004197">
    <property type="term" value="F:cysteine-type endopeptidase activity"/>
    <property type="evidence" value="ECO:0007669"/>
    <property type="project" value="InterPro"/>
</dbReference>
<comment type="caution">
    <text evidence="4">The sequence shown here is derived from an EMBL/GenBank/DDBJ whole genome shotgun (WGS) entry which is preliminary data.</text>
</comment>